<dbReference type="Pfam" id="PF04461">
    <property type="entry name" value="YajQ"/>
    <property type="match status" value="1"/>
</dbReference>
<dbReference type="InterPro" id="IPR007551">
    <property type="entry name" value="YajQ/Smlt4090-like"/>
</dbReference>
<dbReference type="NCBIfam" id="NF003819">
    <property type="entry name" value="PRK05412.1"/>
    <property type="match status" value="1"/>
</dbReference>
<dbReference type="Gene3D" id="3.30.70.860">
    <property type="match status" value="1"/>
</dbReference>
<evidence type="ECO:0000256" key="3">
    <source>
        <dbReference type="HAMAP-Rule" id="MF_00632"/>
    </source>
</evidence>
<proteinExistence type="inferred from homology"/>
<accession>A0A1I7IT47</accession>
<dbReference type="AlphaFoldDB" id="A0A1I7IT47"/>
<evidence type="ECO:0000313" key="5">
    <source>
        <dbReference type="Proteomes" id="UP000183508"/>
    </source>
</evidence>
<dbReference type="EMBL" id="FPBV01000007">
    <property type="protein sequence ID" value="SFU76090.1"/>
    <property type="molecule type" value="Genomic_DNA"/>
</dbReference>
<keyword evidence="5" id="KW-1185">Reference proteome</keyword>
<evidence type="ECO:0000256" key="1">
    <source>
        <dbReference type="ARBA" id="ARBA00022741"/>
    </source>
</evidence>
<dbReference type="RefSeq" id="WP_074951435.1">
    <property type="nucleotide sequence ID" value="NZ_FPBV01000007.1"/>
</dbReference>
<dbReference type="HAMAP" id="MF_00632">
    <property type="entry name" value="UPF0234"/>
    <property type="match status" value="1"/>
</dbReference>
<dbReference type="GO" id="GO:0005829">
    <property type="term" value="C:cytosol"/>
    <property type="evidence" value="ECO:0007669"/>
    <property type="project" value="TreeGrafter"/>
</dbReference>
<name>A0A1I7IT47_9BACL</name>
<dbReference type="eggNOG" id="COG1666">
    <property type="taxonomic scope" value="Bacteria"/>
</dbReference>
<comment type="function">
    <text evidence="3">Nucleotide-binding protein.</text>
</comment>
<reference evidence="5" key="1">
    <citation type="submission" date="2016-10" db="EMBL/GenBank/DDBJ databases">
        <authorList>
            <person name="Varghese N."/>
        </authorList>
    </citation>
    <scope>NUCLEOTIDE SEQUENCE [LARGE SCALE GENOMIC DNA]</scope>
    <source>
        <strain evidence="5">DSM 17980</strain>
    </source>
</reference>
<evidence type="ECO:0000313" key="4">
    <source>
        <dbReference type="EMBL" id="SFU76090.1"/>
    </source>
</evidence>
<dbReference type="GO" id="GO:0000166">
    <property type="term" value="F:nucleotide binding"/>
    <property type="evidence" value="ECO:0007669"/>
    <property type="project" value="UniProtKB-UniRule"/>
</dbReference>
<dbReference type="CDD" id="cd11740">
    <property type="entry name" value="YajQ_like"/>
    <property type="match status" value="1"/>
</dbReference>
<comment type="similarity">
    <text evidence="2 3">Belongs to the YajQ family.</text>
</comment>
<dbReference type="Proteomes" id="UP000183508">
    <property type="component" value="Unassembled WGS sequence"/>
</dbReference>
<dbReference type="STRING" id="392015.SAMN05421543_107100"/>
<gene>
    <name evidence="4" type="ORF">SAMN05421543_107100</name>
</gene>
<dbReference type="PANTHER" id="PTHR30476:SF0">
    <property type="entry name" value="UPF0234 PROTEIN YAJQ"/>
    <property type="match status" value="1"/>
</dbReference>
<keyword evidence="1 3" id="KW-0547">Nucleotide-binding</keyword>
<dbReference type="InterPro" id="IPR035570">
    <property type="entry name" value="UPF0234_N"/>
</dbReference>
<protein>
    <recommendedName>
        <fullName evidence="3">Nucleotide-binding protein SAMN05421543_107100</fullName>
    </recommendedName>
</protein>
<dbReference type="InterPro" id="IPR035571">
    <property type="entry name" value="UPF0234-like_C"/>
</dbReference>
<dbReference type="SUPFAM" id="SSF89963">
    <property type="entry name" value="YajQ-like"/>
    <property type="match status" value="2"/>
</dbReference>
<dbReference type="PANTHER" id="PTHR30476">
    <property type="entry name" value="UPF0234 PROTEIN YAJQ"/>
    <property type="match status" value="1"/>
</dbReference>
<dbReference type="Gene3D" id="3.30.70.990">
    <property type="entry name" value="YajQ-like, domain 2"/>
    <property type="match status" value="1"/>
</dbReference>
<dbReference type="OrthoDB" id="9801447at2"/>
<dbReference type="InterPro" id="IPR036183">
    <property type="entry name" value="YajQ-like_sf"/>
</dbReference>
<evidence type="ECO:0000256" key="2">
    <source>
        <dbReference type="ARBA" id="ARBA00093450"/>
    </source>
</evidence>
<sequence length="165" mass="18266">MAKEASFDVVSEVDLQEVQNAVQQALKEISTRFDFKGSKSDIEFDGKGVITLLSDDEYKLNALRDVLESKLVKRGVSLKALRPGKIEPAAGGTVRQAVRLQQGIEQDVAKQITKLVKDTKLKVQVSIQGDQLRVSGKSRDDLQAVIRTLRDADLPVPLQFTNYRG</sequence>
<organism evidence="4 5">
    <name type="scientific">Alicyclobacillus macrosporangiidus</name>
    <dbReference type="NCBI Taxonomy" id="392015"/>
    <lineage>
        <taxon>Bacteria</taxon>
        <taxon>Bacillati</taxon>
        <taxon>Bacillota</taxon>
        <taxon>Bacilli</taxon>
        <taxon>Bacillales</taxon>
        <taxon>Alicyclobacillaceae</taxon>
        <taxon>Alicyclobacillus</taxon>
    </lineage>
</organism>